<proteinExistence type="predicted"/>
<accession>A0A1X0ISG5</accession>
<evidence type="ECO:0000313" key="1">
    <source>
        <dbReference type="EMBL" id="ORB50840.1"/>
    </source>
</evidence>
<name>A0A1X0ISG5_MYCRH</name>
<dbReference type="EMBL" id="MVIH01000009">
    <property type="protein sequence ID" value="ORB50840.1"/>
    <property type="molecule type" value="Genomic_DNA"/>
</dbReference>
<evidence type="ECO:0000313" key="2">
    <source>
        <dbReference type="Proteomes" id="UP000192534"/>
    </source>
</evidence>
<sequence length="255" mass="27230">MPDYVGVKPADGLPASTTGKAFGVKASDLAALPIAAGAALRQRRLFHPSGVLANGAIERLSPPHEGLPVESGNIVGRISKAVGTPGALPDAAGLAWRMPPAPFAATPWDVLLVSAGFGSGSFVPNRVALRAVTSWSEAVYSSLLPLRYEGELWWIRARLATPVGGSGLSLQAVHQRINGDGLEFDVEQARGNSEFEPMATLRLTEVVPLTAHSEHDVSFDPVRHSAPDVQVWPEWLRNFRALAYRSSREGRDAES</sequence>
<reference evidence="1 2" key="1">
    <citation type="submission" date="2016-12" db="EMBL/GenBank/DDBJ databases">
        <title>The new phylogeny of genus Mycobacterium.</title>
        <authorList>
            <person name="Tortoli E."/>
            <person name="Trovato A."/>
            <person name="Cirillo D.M."/>
        </authorList>
    </citation>
    <scope>NUCLEOTIDE SEQUENCE [LARGE SCALE GENOMIC DNA]</scope>
    <source>
        <strain evidence="1 2">DSM 44223</strain>
    </source>
</reference>
<evidence type="ECO:0008006" key="3">
    <source>
        <dbReference type="Google" id="ProtNLM"/>
    </source>
</evidence>
<comment type="caution">
    <text evidence="1">The sequence shown here is derived from an EMBL/GenBank/DDBJ whole genome shotgun (WGS) entry which is preliminary data.</text>
</comment>
<dbReference type="Proteomes" id="UP000192534">
    <property type="component" value="Unassembled WGS sequence"/>
</dbReference>
<protein>
    <recommendedName>
        <fullName evidence="3">Phosphodiesterase</fullName>
    </recommendedName>
</protein>
<organism evidence="1 2">
    <name type="scientific">Mycolicibacterium rhodesiae</name>
    <name type="common">Mycobacterium rhodesiae</name>
    <dbReference type="NCBI Taxonomy" id="36814"/>
    <lineage>
        <taxon>Bacteria</taxon>
        <taxon>Bacillati</taxon>
        <taxon>Actinomycetota</taxon>
        <taxon>Actinomycetes</taxon>
        <taxon>Mycobacteriales</taxon>
        <taxon>Mycobacteriaceae</taxon>
        <taxon>Mycolicibacterium</taxon>
    </lineage>
</organism>
<dbReference type="AlphaFoldDB" id="A0A1X0ISG5"/>
<keyword evidence="2" id="KW-1185">Reference proteome</keyword>
<gene>
    <name evidence="1" type="ORF">BST42_18950</name>
</gene>